<organism evidence="5 6">
    <name type="scientific">Chitinophaga jiangningensis</name>
    <dbReference type="NCBI Taxonomy" id="1419482"/>
    <lineage>
        <taxon>Bacteria</taxon>
        <taxon>Pseudomonadati</taxon>
        <taxon>Bacteroidota</taxon>
        <taxon>Chitinophagia</taxon>
        <taxon>Chitinophagales</taxon>
        <taxon>Chitinophagaceae</taxon>
        <taxon>Chitinophaga</taxon>
    </lineage>
</organism>
<evidence type="ECO:0000256" key="3">
    <source>
        <dbReference type="SAM" id="SignalP"/>
    </source>
</evidence>
<name>A0A1M6ZUW2_9BACT</name>
<dbReference type="Proteomes" id="UP000184420">
    <property type="component" value="Unassembled WGS sequence"/>
</dbReference>
<keyword evidence="1" id="KW-0378">Hydrolase</keyword>
<dbReference type="AlphaFoldDB" id="A0A1M6ZUW2"/>
<feature type="chain" id="PRO_5012997503" evidence="3">
    <location>
        <begin position="21"/>
        <end position="618"/>
    </location>
</feature>
<dbReference type="Gene3D" id="3.20.20.80">
    <property type="entry name" value="Glycosidases"/>
    <property type="match status" value="1"/>
</dbReference>
<dbReference type="SUPFAM" id="SSF81296">
    <property type="entry name" value="E set domains"/>
    <property type="match status" value="1"/>
</dbReference>
<keyword evidence="6" id="KW-1185">Reference proteome</keyword>
<reference evidence="5 6" key="1">
    <citation type="submission" date="2016-11" db="EMBL/GenBank/DDBJ databases">
        <authorList>
            <person name="Jaros S."/>
            <person name="Januszkiewicz K."/>
            <person name="Wedrychowicz H."/>
        </authorList>
    </citation>
    <scope>NUCLEOTIDE SEQUENCE [LARGE SCALE GENOMIC DNA]</scope>
    <source>
        <strain evidence="5 6">DSM 27406</strain>
    </source>
</reference>
<evidence type="ECO:0000313" key="5">
    <source>
        <dbReference type="EMBL" id="SHL34278.1"/>
    </source>
</evidence>
<accession>A0A1M6ZUW2</accession>
<dbReference type="OrthoDB" id="9806009at2"/>
<dbReference type="InterPro" id="IPR017853">
    <property type="entry name" value="GH"/>
</dbReference>
<dbReference type="InterPro" id="IPR006047">
    <property type="entry name" value="GH13_cat_dom"/>
</dbReference>
<evidence type="ECO:0000259" key="4">
    <source>
        <dbReference type="SMART" id="SM00642"/>
    </source>
</evidence>
<keyword evidence="2 5" id="KW-0326">Glycosidase</keyword>
<evidence type="ECO:0000256" key="1">
    <source>
        <dbReference type="ARBA" id="ARBA00022801"/>
    </source>
</evidence>
<protein>
    <submittedName>
        <fullName evidence="5">Glycosidase</fullName>
    </submittedName>
</protein>
<feature type="domain" description="Glycosyl hydrolase family 13 catalytic" evidence="4">
    <location>
        <begin position="131"/>
        <end position="528"/>
    </location>
</feature>
<dbReference type="PANTHER" id="PTHR10357">
    <property type="entry name" value="ALPHA-AMYLASE FAMILY MEMBER"/>
    <property type="match status" value="1"/>
</dbReference>
<dbReference type="SMART" id="SM00642">
    <property type="entry name" value="Aamy"/>
    <property type="match status" value="1"/>
</dbReference>
<sequence>MTKKLIAGLLIMCATIIAYAKQPAVYPVNWWAGMQTNKLQLLLKSDDAAFSKGKIDVNYKGIQVLGTHRFENGKYLAMDIEIAPDAKPGNVDFIHTINGKKSHIYWPLKARTGQPGRTFAQGVSSADMIYFMLPDRFSNGDTTNDRIKGYRDQSLDRSDYYARHGGDFQGVINHLDYFQELGATAIWMTPVMENDMPSRTEHGYAITNPYQIDQRYGGNEGYKILSDSLHKRGMKLVQDAVYNHTGTWHFIVQDLPSADWLNQWPTFTGTSAREQALFDPHASAMDKRRMTDGWFVKEMPDWNQRNPYVANFIIQNAIWYIEEFGVDAVRIDTYMYNDQEFGNICNAALLKEYPQLAIFGEVLVQNTPNQVYFVQNNINTPFKSNLPGVLDFQALFNGIVPALTQELGWNTGVIQLYNVLAYDFLYKDPTKNVLLLDNHDLNRFFSVVKEDVAKQKMAYTWLLTSRGIPQLYYGSEVLMKGETKPDGLVRLDFPGGWKNDPRNAFTGAGMSEAEIEVQQLVKKLGTYRKNSSALKFGQLMQFAPQDGLYVYFRYNNDQTVMCVMNTSKVSRKIDFNYFNERTAGFSAATNIITGDNIKLDGNTEIPAMQSWVFEMKIE</sequence>
<dbReference type="Gene3D" id="2.60.40.10">
    <property type="entry name" value="Immunoglobulins"/>
    <property type="match status" value="1"/>
</dbReference>
<dbReference type="GO" id="GO:0005975">
    <property type="term" value="P:carbohydrate metabolic process"/>
    <property type="evidence" value="ECO:0007669"/>
    <property type="project" value="InterPro"/>
</dbReference>
<evidence type="ECO:0000256" key="2">
    <source>
        <dbReference type="ARBA" id="ARBA00023295"/>
    </source>
</evidence>
<gene>
    <name evidence="5" type="ORF">SAMN05444266_10320</name>
</gene>
<dbReference type="InterPro" id="IPR015171">
    <property type="entry name" value="Cyc-maltodext_N"/>
</dbReference>
<dbReference type="EMBL" id="FRBL01000003">
    <property type="protein sequence ID" value="SHL34278.1"/>
    <property type="molecule type" value="Genomic_DNA"/>
</dbReference>
<evidence type="ECO:0000313" key="6">
    <source>
        <dbReference type="Proteomes" id="UP000184420"/>
    </source>
</evidence>
<dbReference type="STRING" id="1419482.SAMN05444266_10320"/>
<dbReference type="InterPro" id="IPR013783">
    <property type="entry name" value="Ig-like_fold"/>
</dbReference>
<dbReference type="PANTHER" id="PTHR10357:SF210">
    <property type="entry name" value="MALTODEXTRIN GLUCOSIDASE"/>
    <property type="match status" value="1"/>
</dbReference>
<dbReference type="GO" id="GO:0016798">
    <property type="term" value="F:hydrolase activity, acting on glycosyl bonds"/>
    <property type="evidence" value="ECO:0007669"/>
    <property type="project" value="UniProtKB-KW"/>
</dbReference>
<dbReference type="Pfam" id="PF09087">
    <property type="entry name" value="Cyc-maltodext_N"/>
    <property type="match status" value="1"/>
</dbReference>
<dbReference type="InterPro" id="IPR019492">
    <property type="entry name" value="Cyclo-malto-dextrinase_C"/>
</dbReference>
<dbReference type="SUPFAM" id="SSF51445">
    <property type="entry name" value="(Trans)glycosidases"/>
    <property type="match status" value="1"/>
</dbReference>
<dbReference type="Pfam" id="PF10438">
    <property type="entry name" value="Cyc-maltodext_C"/>
    <property type="match status" value="1"/>
</dbReference>
<dbReference type="SUPFAM" id="SSF51011">
    <property type="entry name" value="Glycosyl hydrolase domain"/>
    <property type="match status" value="1"/>
</dbReference>
<dbReference type="InterPro" id="IPR013780">
    <property type="entry name" value="Glyco_hydro_b"/>
</dbReference>
<dbReference type="Pfam" id="PF00128">
    <property type="entry name" value="Alpha-amylase"/>
    <property type="match status" value="1"/>
</dbReference>
<dbReference type="InterPro" id="IPR014756">
    <property type="entry name" value="Ig_E-set"/>
</dbReference>
<keyword evidence="3" id="KW-0732">Signal</keyword>
<feature type="signal peptide" evidence="3">
    <location>
        <begin position="1"/>
        <end position="20"/>
    </location>
</feature>
<dbReference type="Gene3D" id="2.60.40.1180">
    <property type="entry name" value="Golgi alpha-mannosidase II"/>
    <property type="match status" value="1"/>
</dbReference>
<dbReference type="RefSeq" id="WP_073079632.1">
    <property type="nucleotide sequence ID" value="NZ_FRBL01000003.1"/>
</dbReference>
<proteinExistence type="predicted"/>